<protein>
    <submittedName>
        <fullName evidence="1">Uncharacterized protein</fullName>
    </submittedName>
</protein>
<evidence type="ECO:0000313" key="1">
    <source>
        <dbReference type="EMBL" id="EXB62488.1"/>
    </source>
</evidence>
<dbReference type="Proteomes" id="UP000030645">
    <property type="component" value="Unassembled WGS sequence"/>
</dbReference>
<proteinExistence type="predicted"/>
<dbReference type="AlphaFoldDB" id="W9RAW7"/>
<reference evidence="2" key="1">
    <citation type="submission" date="2013-01" db="EMBL/GenBank/DDBJ databases">
        <title>Draft Genome Sequence of a Mulberry Tree, Morus notabilis C.K. Schneid.</title>
        <authorList>
            <person name="He N."/>
            <person name="Zhao S."/>
        </authorList>
    </citation>
    <scope>NUCLEOTIDE SEQUENCE</scope>
</reference>
<sequence>MEAKKKTSSLGLMVAVAVLLATISVLPTAFGSHFLVDVKVDLPFETNGITRKLLQRNNCGPCVNGTFCPSRCSCLVTPTRLCFGNCC</sequence>
<organism evidence="1 2">
    <name type="scientific">Morus notabilis</name>
    <dbReference type="NCBI Taxonomy" id="981085"/>
    <lineage>
        <taxon>Eukaryota</taxon>
        <taxon>Viridiplantae</taxon>
        <taxon>Streptophyta</taxon>
        <taxon>Embryophyta</taxon>
        <taxon>Tracheophyta</taxon>
        <taxon>Spermatophyta</taxon>
        <taxon>Magnoliopsida</taxon>
        <taxon>eudicotyledons</taxon>
        <taxon>Gunneridae</taxon>
        <taxon>Pentapetalae</taxon>
        <taxon>rosids</taxon>
        <taxon>fabids</taxon>
        <taxon>Rosales</taxon>
        <taxon>Moraceae</taxon>
        <taxon>Moreae</taxon>
        <taxon>Morus</taxon>
    </lineage>
</organism>
<name>W9RAW7_9ROSA</name>
<evidence type="ECO:0000313" key="2">
    <source>
        <dbReference type="Proteomes" id="UP000030645"/>
    </source>
</evidence>
<gene>
    <name evidence="1" type="ORF">L484_008291</name>
</gene>
<accession>W9RAW7</accession>
<keyword evidence="2" id="KW-1185">Reference proteome</keyword>
<dbReference type="EMBL" id="KE344453">
    <property type="protein sequence ID" value="EXB62488.1"/>
    <property type="molecule type" value="Genomic_DNA"/>
</dbReference>